<reference evidence="1 2" key="2">
    <citation type="journal article" date="2022" name="Mol. Ecol. Resour.">
        <title>The genomes of chicory, endive, great burdock and yacon provide insights into Asteraceae paleo-polyploidization history and plant inulin production.</title>
        <authorList>
            <person name="Fan W."/>
            <person name="Wang S."/>
            <person name="Wang H."/>
            <person name="Wang A."/>
            <person name="Jiang F."/>
            <person name="Liu H."/>
            <person name="Zhao H."/>
            <person name="Xu D."/>
            <person name="Zhang Y."/>
        </authorList>
    </citation>
    <scope>NUCLEOTIDE SEQUENCE [LARGE SCALE GENOMIC DNA]</scope>
    <source>
        <strain evidence="2">cv. Punajuju</strain>
        <tissue evidence="1">Leaves</tissue>
    </source>
</reference>
<accession>A0ACB9F2L6</accession>
<dbReference type="EMBL" id="CM042011">
    <property type="protein sequence ID" value="KAI3765181.1"/>
    <property type="molecule type" value="Genomic_DNA"/>
</dbReference>
<organism evidence="1 2">
    <name type="scientific">Cichorium intybus</name>
    <name type="common">Chicory</name>
    <dbReference type="NCBI Taxonomy" id="13427"/>
    <lineage>
        <taxon>Eukaryota</taxon>
        <taxon>Viridiplantae</taxon>
        <taxon>Streptophyta</taxon>
        <taxon>Embryophyta</taxon>
        <taxon>Tracheophyta</taxon>
        <taxon>Spermatophyta</taxon>
        <taxon>Magnoliopsida</taxon>
        <taxon>eudicotyledons</taxon>
        <taxon>Gunneridae</taxon>
        <taxon>Pentapetalae</taxon>
        <taxon>asterids</taxon>
        <taxon>campanulids</taxon>
        <taxon>Asterales</taxon>
        <taxon>Asteraceae</taxon>
        <taxon>Cichorioideae</taxon>
        <taxon>Cichorieae</taxon>
        <taxon>Cichoriinae</taxon>
        <taxon>Cichorium</taxon>
    </lineage>
</organism>
<name>A0ACB9F2L6_CICIN</name>
<evidence type="ECO:0000313" key="2">
    <source>
        <dbReference type="Proteomes" id="UP001055811"/>
    </source>
</evidence>
<dbReference type="Proteomes" id="UP001055811">
    <property type="component" value="Linkage Group LG03"/>
</dbReference>
<reference evidence="2" key="1">
    <citation type="journal article" date="2022" name="Mol. Ecol. Resour.">
        <title>The genomes of chicory, endive, great burdock and yacon provide insights into Asteraceae palaeo-polyploidization history and plant inulin production.</title>
        <authorList>
            <person name="Fan W."/>
            <person name="Wang S."/>
            <person name="Wang H."/>
            <person name="Wang A."/>
            <person name="Jiang F."/>
            <person name="Liu H."/>
            <person name="Zhao H."/>
            <person name="Xu D."/>
            <person name="Zhang Y."/>
        </authorList>
    </citation>
    <scope>NUCLEOTIDE SEQUENCE [LARGE SCALE GENOMIC DNA]</scope>
    <source>
        <strain evidence="2">cv. Punajuju</strain>
    </source>
</reference>
<evidence type="ECO:0000313" key="1">
    <source>
        <dbReference type="EMBL" id="KAI3765181.1"/>
    </source>
</evidence>
<keyword evidence="2" id="KW-1185">Reference proteome</keyword>
<protein>
    <submittedName>
        <fullName evidence="1">Uncharacterized protein</fullName>
    </submittedName>
</protein>
<proteinExistence type="predicted"/>
<gene>
    <name evidence="1" type="ORF">L2E82_15208</name>
</gene>
<sequence length="123" mass="14486">MPLYFELPLEKPVLCLRSMWTNSSFEKFFIWFNENKTKGLIESVRLSANQDVFQRISDLIHIILIIGEVKIDVGVNTTEFYGRSIVGSGLLRFQENENKMMKDLVMRCRFGDYLQLPVMQCRR</sequence>
<comment type="caution">
    <text evidence="1">The sequence shown here is derived from an EMBL/GenBank/DDBJ whole genome shotgun (WGS) entry which is preliminary data.</text>
</comment>